<dbReference type="InParanoid" id="E9HHV7"/>
<feature type="compositionally biased region" description="Polar residues" evidence="1">
    <location>
        <begin position="15"/>
        <end position="27"/>
    </location>
</feature>
<evidence type="ECO:0000313" key="2">
    <source>
        <dbReference type="EMBL" id="EFX68696.1"/>
    </source>
</evidence>
<dbReference type="AlphaFoldDB" id="E9HHV7"/>
<evidence type="ECO:0000313" key="3">
    <source>
        <dbReference type="Proteomes" id="UP000000305"/>
    </source>
</evidence>
<evidence type="ECO:0000256" key="1">
    <source>
        <dbReference type="SAM" id="MobiDB-lite"/>
    </source>
</evidence>
<keyword evidence="3" id="KW-1185">Reference proteome</keyword>
<feature type="region of interest" description="Disordered" evidence="1">
    <location>
        <begin position="1"/>
        <end position="30"/>
    </location>
</feature>
<dbReference type="HOGENOM" id="CLU_2869817_0_0_1"/>
<dbReference type="KEGG" id="dpx:DAPPUDRAFT_329871"/>
<gene>
    <name evidence="2" type="ORF">DAPPUDRAFT_329871</name>
</gene>
<organism evidence="2 3">
    <name type="scientific">Daphnia pulex</name>
    <name type="common">Water flea</name>
    <dbReference type="NCBI Taxonomy" id="6669"/>
    <lineage>
        <taxon>Eukaryota</taxon>
        <taxon>Metazoa</taxon>
        <taxon>Ecdysozoa</taxon>
        <taxon>Arthropoda</taxon>
        <taxon>Crustacea</taxon>
        <taxon>Branchiopoda</taxon>
        <taxon>Diplostraca</taxon>
        <taxon>Cladocera</taxon>
        <taxon>Anomopoda</taxon>
        <taxon>Daphniidae</taxon>
        <taxon>Daphnia</taxon>
    </lineage>
</organism>
<dbReference type="EMBL" id="GL732650">
    <property type="protein sequence ID" value="EFX68696.1"/>
    <property type="molecule type" value="Genomic_DNA"/>
</dbReference>
<feature type="region of interest" description="Disordered" evidence="1">
    <location>
        <begin position="44"/>
        <end position="64"/>
    </location>
</feature>
<reference evidence="2 3" key="1">
    <citation type="journal article" date="2011" name="Science">
        <title>The ecoresponsive genome of Daphnia pulex.</title>
        <authorList>
            <person name="Colbourne J.K."/>
            <person name="Pfrender M.E."/>
            <person name="Gilbert D."/>
            <person name="Thomas W.K."/>
            <person name="Tucker A."/>
            <person name="Oakley T.H."/>
            <person name="Tokishita S."/>
            <person name="Aerts A."/>
            <person name="Arnold G.J."/>
            <person name="Basu M.K."/>
            <person name="Bauer D.J."/>
            <person name="Caceres C.E."/>
            <person name="Carmel L."/>
            <person name="Casola C."/>
            <person name="Choi J.H."/>
            <person name="Detter J.C."/>
            <person name="Dong Q."/>
            <person name="Dusheyko S."/>
            <person name="Eads B.D."/>
            <person name="Frohlich T."/>
            <person name="Geiler-Samerotte K.A."/>
            <person name="Gerlach D."/>
            <person name="Hatcher P."/>
            <person name="Jogdeo S."/>
            <person name="Krijgsveld J."/>
            <person name="Kriventseva E.V."/>
            <person name="Kultz D."/>
            <person name="Laforsch C."/>
            <person name="Lindquist E."/>
            <person name="Lopez J."/>
            <person name="Manak J.R."/>
            <person name="Muller J."/>
            <person name="Pangilinan J."/>
            <person name="Patwardhan R.P."/>
            <person name="Pitluck S."/>
            <person name="Pritham E.J."/>
            <person name="Rechtsteiner A."/>
            <person name="Rho M."/>
            <person name="Rogozin I.B."/>
            <person name="Sakarya O."/>
            <person name="Salamov A."/>
            <person name="Schaack S."/>
            <person name="Shapiro H."/>
            <person name="Shiga Y."/>
            <person name="Skalitzky C."/>
            <person name="Smith Z."/>
            <person name="Souvorov A."/>
            <person name="Sung W."/>
            <person name="Tang Z."/>
            <person name="Tsuchiya D."/>
            <person name="Tu H."/>
            <person name="Vos H."/>
            <person name="Wang M."/>
            <person name="Wolf Y.I."/>
            <person name="Yamagata H."/>
            <person name="Yamada T."/>
            <person name="Ye Y."/>
            <person name="Shaw J.R."/>
            <person name="Andrews J."/>
            <person name="Crease T.J."/>
            <person name="Tang H."/>
            <person name="Lucas S.M."/>
            <person name="Robertson H.M."/>
            <person name="Bork P."/>
            <person name="Koonin E.V."/>
            <person name="Zdobnov E.M."/>
            <person name="Grigoriev I.V."/>
            <person name="Lynch M."/>
            <person name="Boore J.L."/>
        </authorList>
    </citation>
    <scope>NUCLEOTIDE SEQUENCE [LARGE SCALE GENOMIC DNA]</scope>
</reference>
<name>E9HHV7_DAPPU</name>
<accession>E9HHV7</accession>
<protein>
    <submittedName>
        <fullName evidence="2">Uncharacterized protein</fullName>
    </submittedName>
</protein>
<dbReference type="Proteomes" id="UP000000305">
    <property type="component" value="Unassembled WGS sequence"/>
</dbReference>
<proteinExistence type="predicted"/>
<sequence length="64" mass="7084">MALTTPLVDPKSEIPNLNKSAQLSTSRDGYEGDSLLEAKYKKLKEEHANMKDPPATKVQLADKK</sequence>